<proteinExistence type="predicted"/>
<organism evidence="1 2">
    <name type="scientific">Dreissena polymorpha</name>
    <name type="common">Zebra mussel</name>
    <name type="synonym">Mytilus polymorpha</name>
    <dbReference type="NCBI Taxonomy" id="45954"/>
    <lineage>
        <taxon>Eukaryota</taxon>
        <taxon>Metazoa</taxon>
        <taxon>Spiralia</taxon>
        <taxon>Lophotrochozoa</taxon>
        <taxon>Mollusca</taxon>
        <taxon>Bivalvia</taxon>
        <taxon>Autobranchia</taxon>
        <taxon>Heteroconchia</taxon>
        <taxon>Euheterodonta</taxon>
        <taxon>Imparidentia</taxon>
        <taxon>Neoheterodontei</taxon>
        <taxon>Myida</taxon>
        <taxon>Dreissenoidea</taxon>
        <taxon>Dreissenidae</taxon>
        <taxon>Dreissena</taxon>
    </lineage>
</organism>
<dbReference type="SUPFAM" id="SSF48403">
    <property type="entry name" value="Ankyrin repeat"/>
    <property type="match status" value="1"/>
</dbReference>
<keyword evidence="2" id="KW-1185">Reference proteome</keyword>
<protein>
    <submittedName>
        <fullName evidence="1">Uncharacterized protein</fullName>
    </submittedName>
</protein>
<gene>
    <name evidence="1" type="ORF">DPMN_051597</name>
</gene>
<comment type="caution">
    <text evidence="1">The sequence shown here is derived from an EMBL/GenBank/DDBJ whole genome shotgun (WGS) entry which is preliminary data.</text>
</comment>
<dbReference type="EMBL" id="JAIWYP010000012">
    <property type="protein sequence ID" value="KAH3725748.1"/>
    <property type="molecule type" value="Genomic_DNA"/>
</dbReference>
<dbReference type="InterPro" id="IPR036770">
    <property type="entry name" value="Ankyrin_rpt-contain_sf"/>
</dbReference>
<dbReference type="Gene3D" id="1.25.40.20">
    <property type="entry name" value="Ankyrin repeat-containing domain"/>
    <property type="match status" value="1"/>
</dbReference>
<reference evidence="1" key="2">
    <citation type="submission" date="2020-11" db="EMBL/GenBank/DDBJ databases">
        <authorList>
            <person name="McCartney M.A."/>
            <person name="Auch B."/>
            <person name="Kono T."/>
            <person name="Mallez S."/>
            <person name="Becker A."/>
            <person name="Gohl D.M."/>
            <person name="Silverstein K.A.T."/>
            <person name="Koren S."/>
            <person name="Bechman K.B."/>
            <person name="Herman A."/>
            <person name="Abrahante J.E."/>
            <person name="Garbe J."/>
        </authorList>
    </citation>
    <scope>NUCLEOTIDE SEQUENCE</scope>
    <source>
        <strain evidence="1">Duluth1</strain>
        <tissue evidence="1">Whole animal</tissue>
    </source>
</reference>
<name>A0A9D4CI46_DREPO</name>
<reference evidence="1" key="1">
    <citation type="journal article" date="2019" name="bioRxiv">
        <title>The Genome of the Zebra Mussel, Dreissena polymorpha: A Resource for Invasive Species Research.</title>
        <authorList>
            <person name="McCartney M.A."/>
            <person name="Auch B."/>
            <person name="Kono T."/>
            <person name="Mallez S."/>
            <person name="Zhang Y."/>
            <person name="Obille A."/>
            <person name="Becker A."/>
            <person name="Abrahante J.E."/>
            <person name="Garbe J."/>
            <person name="Badalamenti J.P."/>
            <person name="Herman A."/>
            <person name="Mangelson H."/>
            <person name="Liachko I."/>
            <person name="Sullivan S."/>
            <person name="Sone E.D."/>
            <person name="Koren S."/>
            <person name="Silverstein K.A.T."/>
            <person name="Beckman K.B."/>
            <person name="Gohl D.M."/>
        </authorList>
    </citation>
    <scope>NUCLEOTIDE SEQUENCE</scope>
    <source>
        <strain evidence="1">Duluth1</strain>
        <tissue evidence="1">Whole animal</tissue>
    </source>
</reference>
<evidence type="ECO:0000313" key="2">
    <source>
        <dbReference type="Proteomes" id="UP000828390"/>
    </source>
</evidence>
<dbReference type="Proteomes" id="UP000828390">
    <property type="component" value="Unassembled WGS sequence"/>
</dbReference>
<dbReference type="AlphaFoldDB" id="A0A9D4CI46"/>
<sequence>MSSNSKIQLLKDAIYKKITSTEDVSALRQCLEKCERAALLSWVDDNGYDMLHHTILANNVEAEGMLFALGLFKAPHEPKLYSYLHVAANLGNRSITAMLLQERPGDFSTKKMKFKWLKPPTEVPFVCVHGTSSVTSLDVAAECGHVGCVKTILDFSSVKTRFELDANNYLSGACSCNSPKRPEATSKAESGNR</sequence>
<evidence type="ECO:0000313" key="1">
    <source>
        <dbReference type="EMBL" id="KAH3725748.1"/>
    </source>
</evidence>
<accession>A0A9D4CI46</accession>